<protein>
    <submittedName>
        <fullName evidence="4">Transcriptional regulator, TetR family</fullName>
    </submittedName>
</protein>
<evidence type="ECO:0000256" key="1">
    <source>
        <dbReference type="ARBA" id="ARBA00023125"/>
    </source>
</evidence>
<evidence type="ECO:0000256" key="2">
    <source>
        <dbReference type="PROSITE-ProRule" id="PRU00335"/>
    </source>
</evidence>
<dbReference type="InterPro" id="IPR001647">
    <property type="entry name" value="HTH_TetR"/>
</dbReference>
<dbReference type="PANTHER" id="PTHR30055:SF200">
    <property type="entry name" value="HTH-TYPE TRANSCRIPTIONAL REPRESSOR BDCR"/>
    <property type="match status" value="1"/>
</dbReference>
<dbReference type="SUPFAM" id="SSF48498">
    <property type="entry name" value="Tetracyclin repressor-like, C-terminal domain"/>
    <property type="match status" value="1"/>
</dbReference>
<name>A0ABT1ILJ0_9PSEU</name>
<evidence type="ECO:0000259" key="3">
    <source>
        <dbReference type="PROSITE" id="PS50977"/>
    </source>
</evidence>
<dbReference type="InterPro" id="IPR050109">
    <property type="entry name" value="HTH-type_TetR-like_transc_reg"/>
</dbReference>
<reference evidence="4 5" key="1">
    <citation type="submission" date="2022-06" db="EMBL/GenBank/DDBJ databases">
        <title>Genomic Encyclopedia of Archaeal and Bacterial Type Strains, Phase II (KMG-II): from individual species to whole genera.</title>
        <authorList>
            <person name="Goeker M."/>
        </authorList>
    </citation>
    <scope>NUCLEOTIDE SEQUENCE [LARGE SCALE GENOMIC DNA]</scope>
    <source>
        <strain evidence="4 5">DSM 44255</strain>
    </source>
</reference>
<evidence type="ECO:0000313" key="4">
    <source>
        <dbReference type="EMBL" id="MCP2273523.1"/>
    </source>
</evidence>
<organism evidence="4 5">
    <name type="scientific">Actinokineospora diospyrosa</name>
    <dbReference type="NCBI Taxonomy" id="103728"/>
    <lineage>
        <taxon>Bacteria</taxon>
        <taxon>Bacillati</taxon>
        <taxon>Actinomycetota</taxon>
        <taxon>Actinomycetes</taxon>
        <taxon>Pseudonocardiales</taxon>
        <taxon>Pseudonocardiaceae</taxon>
        <taxon>Actinokineospora</taxon>
    </lineage>
</organism>
<dbReference type="PROSITE" id="PS50977">
    <property type="entry name" value="HTH_TETR_2"/>
    <property type="match status" value="1"/>
</dbReference>
<keyword evidence="1 2" id="KW-0238">DNA-binding</keyword>
<dbReference type="InterPro" id="IPR036271">
    <property type="entry name" value="Tet_transcr_reg_TetR-rel_C_sf"/>
</dbReference>
<comment type="caution">
    <text evidence="4">The sequence shown here is derived from an EMBL/GenBank/DDBJ whole genome shotgun (WGS) entry which is preliminary data.</text>
</comment>
<dbReference type="RefSeq" id="WP_253890725.1">
    <property type="nucleotide sequence ID" value="NZ_BAAAVB010000004.1"/>
</dbReference>
<dbReference type="EMBL" id="JAMTCO010000017">
    <property type="protein sequence ID" value="MCP2273523.1"/>
    <property type="molecule type" value="Genomic_DNA"/>
</dbReference>
<dbReference type="InterPro" id="IPR009057">
    <property type="entry name" value="Homeodomain-like_sf"/>
</dbReference>
<feature type="DNA-binding region" description="H-T-H motif" evidence="2">
    <location>
        <begin position="27"/>
        <end position="46"/>
    </location>
</feature>
<dbReference type="Gene3D" id="1.10.357.10">
    <property type="entry name" value="Tetracycline Repressor, domain 2"/>
    <property type="match status" value="1"/>
</dbReference>
<dbReference type="PANTHER" id="PTHR30055">
    <property type="entry name" value="HTH-TYPE TRANSCRIPTIONAL REGULATOR RUTR"/>
    <property type="match status" value="1"/>
</dbReference>
<proteinExistence type="predicted"/>
<accession>A0ABT1ILJ0</accession>
<dbReference type="PRINTS" id="PR00455">
    <property type="entry name" value="HTHTETR"/>
</dbReference>
<gene>
    <name evidence="4" type="ORF">LV75_006053</name>
</gene>
<dbReference type="Pfam" id="PF00440">
    <property type="entry name" value="TetR_N"/>
    <property type="match status" value="1"/>
</dbReference>
<dbReference type="SUPFAM" id="SSF46689">
    <property type="entry name" value="Homeodomain-like"/>
    <property type="match status" value="1"/>
</dbReference>
<sequence length="175" mass="19156">MDVDEAAARLLDTAERLFYERGVHNVGMDDLRSAAGVSLKRVYQCFPSKEDLVVAYLRRRHGWWMGSLRAYVAEHGQDVLAVFDWLDRWFREPGFRGCAFVNSVGELGATCPAVVDVALEHKRALRSYLGELADRAGIAGSHLALLVEGAISMAAVGGEPSAAQHARQAAEELLS</sequence>
<dbReference type="Proteomes" id="UP001205185">
    <property type="component" value="Unassembled WGS sequence"/>
</dbReference>
<feature type="domain" description="HTH tetR-type" evidence="3">
    <location>
        <begin position="4"/>
        <end position="64"/>
    </location>
</feature>
<keyword evidence="5" id="KW-1185">Reference proteome</keyword>
<evidence type="ECO:0000313" key="5">
    <source>
        <dbReference type="Proteomes" id="UP001205185"/>
    </source>
</evidence>